<reference evidence="2" key="1">
    <citation type="journal article" date="2017" name="Science">
        <title>Giant viruses with an expanded complement of translation system components.</title>
        <authorList>
            <person name="Schulz F."/>
            <person name="Yutin N."/>
            <person name="Ivanova N.N."/>
            <person name="Ortega D.R."/>
            <person name="Lee T.K."/>
            <person name="Vierheilig J."/>
            <person name="Daims H."/>
            <person name="Horn M."/>
            <person name="Wagner M."/>
            <person name="Jensen G.J."/>
            <person name="Kyrpides N.C."/>
            <person name="Koonin E.V."/>
            <person name="Woyke T."/>
        </authorList>
    </citation>
    <scope>NUCLEOTIDE SEQUENCE</scope>
    <source>
        <strain evidence="2">ILV1</strain>
    </source>
</reference>
<dbReference type="EMBL" id="KY684085">
    <property type="protein sequence ID" value="ARF09393.1"/>
    <property type="molecule type" value="Genomic_DNA"/>
</dbReference>
<keyword evidence="1" id="KW-0175">Coiled coil</keyword>
<proteinExistence type="predicted"/>
<name>A0A1V0SCF2_9VIRU</name>
<evidence type="ECO:0000256" key="1">
    <source>
        <dbReference type="SAM" id="Coils"/>
    </source>
</evidence>
<gene>
    <name evidence="2" type="ORF">Indivirus_1_16</name>
</gene>
<protein>
    <submittedName>
        <fullName evidence="2">Uncharacterized protein</fullName>
    </submittedName>
</protein>
<feature type="coiled-coil region" evidence="1">
    <location>
        <begin position="140"/>
        <end position="177"/>
    </location>
</feature>
<evidence type="ECO:0000313" key="2">
    <source>
        <dbReference type="EMBL" id="ARF09393.1"/>
    </source>
</evidence>
<organism evidence="2">
    <name type="scientific">Indivirus ILV1</name>
    <dbReference type="NCBI Taxonomy" id="1977633"/>
    <lineage>
        <taxon>Viruses</taxon>
        <taxon>Varidnaviria</taxon>
        <taxon>Bamfordvirae</taxon>
        <taxon>Nucleocytoviricota</taxon>
        <taxon>Megaviricetes</taxon>
        <taxon>Imitervirales</taxon>
        <taxon>Mimiviridae</taxon>
        <taxon>Klosneuvirinae</taxon>
        <taxon>Indivirus</taxon>
    </lineage>
</organism>
<sequence>MNFSKTELEILLGIVDSHLNQYGGMRQIQYNDLKNLSDQELLVVGKMKIKYGNDYLNQLNIIQNKYNAHIGGASWLKKTTGVSAKPLKSALGQLGQAALATGVAIGTAKLAQASGQPTQPIQPIQPIQPTQPTQPIQPISQDLQIKIKSLEEENSKLKDENQRLKVENEILKNLHQKPVQSGGGTSHKVIIENTLYTIDSLTD</sequence>
<accession>A0A1V0SCF2</accession>